<accession>A0A934HK72</accession>
<reference evidence="4" key="1">
    <citation type="submission" date="2020-12" db="EMBL/GenBank/DDBJ databases">
        <title>Pontibaca salina gen. nov., sp. nov., isolated from marine sediment.</title>
        <authorList>
            <person name="Bo J."/>
            <person name="Wang S."/>
            <person name="Song X."/>
            <person name="Du Z."/>
        </authorList>
    </citation>
    <scope>NUCLEOTIDE SEQUENCE</scope>
    <source>
        <strain evidence="4">S1109L</strain>
    </source>
</reference>
<gene>
    <name evidence="4" type="ORF">JAO82_06990</name>
</gene>
<sequence length="148" mass="16513">MKKTLAFVLSILIAVPAFALESADAQVSAIIQPADDADLSEFLWTNRPLIVFADSPADPRFTQQIANIKADPNALRVRDVIVLTDTDPAARSPLRQKLRPRGFMLVLIAKDGSVTQRKPLPWTVREISRAIDKTPERKREIEDRRGDG</sequence>
<dbReference type="Proteomes" id="UP000613255">
    <property type="component" value="Unassembled WGS sequence"/>
</dbReference>
<evidence type="ECO:0000313" key="4">
    <source>
        <dbReference type="EMBL" id="MBI6629628.1"/>
    </source>
</evidence>
<name>A0A934HK72_9RHOB</name>
<feature type="signal peptide" evidence="2">
    <location>
        <begin position="1"/>
        <end position="19"/>
    </location>
</feature>
<evidence type="ECO:0000256" key="1">
    <source>
        <dbReference type="ARBA" id="ARBA00022729"/>
    </source>
</evidence>
<feature type="chain" id="PRO_5036955150" evidence="2">
    <location>
        <begin position="20"/>
        <end position="148"/>
    </location>
</feature>
<feature type="domain" description="DUF4174" evidence="3">
    <location>
        <begin position="39"/>
        <end position="140"/>
    </location>
</feature>
<dbReference type="RefSeq" id="WP_198685654.1">
    <property type="nucleotide sequence ID" value="NZ_JAEIJD010000004.1"/>
</dbReference>
<keyword evidence="1 2" id="KW-0732">Signal</keyword>
<dbReference type="InterPro" id="IPR025232">
    <property type="entry name" value="DUF4174"/>
</dbReference>
<dbReference type="AlphaFoldDB" id="A0A934HK72"/>
<evidence type="ECO:0000256" key="2">
    <source>
        <dbReference type="SAM" id="SignalP"/>
    </source>
</evidence>
<evidence type="ECO:0000259" key="3">
    <source>
        <dbReference type="Pfam" id="PF13778"/>
    </source>
</evidence>
<dbReference type="EMBL" id="JAEIJD010000004">
    <property type="protein sequence ID" value="MBI6629628.1"/>
    <property type="molecule type" value="Genomic_DNA"/>
</dbReference>
<organism evidence="4 5">
    <name type="scientific">Pontibaca salina</name>
    <dbReference type="NCBI Taxonomy" id="2795731"/>
    <lineage>
        <taxon>Bacteria</taxon>
        <taxon>Pseudomonadati</taxon>
        <taxon>Pseudomonadota</taxon>
        <taxon>Alphaproteobacteria</taxon>
        <taxon>Rhodobacterales</taxon>
        <taxon>Roseobacteraceae</taxon>
        <taxon>Pontibaca</taxon>
    </lineage>
</organism>
<comment type="caution">
    <text evidence="4">The sequence shown here is derived from an EMBL/GenBank/DDBJ whole genome shotgun (WGS) entry which is preliminary data.</text>
</comment>
<protein>
    <submittedName>
        <fullName evidence="4">DUF4174 domain-containing protein</fullName>
    </submittedName>
</protein>
<keyword evidence="5" id="KW-1185">Reference proteome</keyword>
<evidence type="ECO:0000313" key="5">
    <source>
        <dbReference type="Proteomes" id="UP000613255"/>
    </source>
</evidence>
<dbReference type="Pfam" id="PF13778">
    <property type="entry name" value="DUF4174"/>
    <property type="match status" value="1"/>
</dbReference>
<proteinExistence type="predicted"/>